<dbReference type="SMART" id="SM00477">
    <property type="entry name" value="NUC"/>
    <property type="match status" value="1"/>
</dbReference>
<dbReference type="InterPro" id="IPR001604">
    <property type="entry name" value="Endo_G_ENPP1-like_dom"/>
</dbReference>
<gene>
    <name evidence="4" type="ORF">DNTS_035663</name>
</gene>
<dbReference type="GO" id="GO:0046872">
    <property type="term" value="F:metal ion binding"/>
    <property type="evidence" value="ECO:0007669"/>
    <property type="project" value="InterPro"/>
</dbReference>
<dbReference type="STRING" id="623744.A0A553QNC2"/>
<evidence type="ECO:0000259" key="3">
    <source>
        <dbReference type="SMART" id="SM00892"/>
    </source>
</evidence>
<dbReference type="GO" id="GO:0016787">
    <property type="term" value="F:hydrolase activity"/>
    <property type="evidence" value="ECO:0007669"/>
    <property type="project" value="InterPro"/>
</dbReference>
<dbReference type="AlphaFoldDB" id="A0A553QNC2"/>
<evidence type="ECO:0000259" key="2">
    <source>
        <dbReference type="SMART" id="SM00477"/>
    </source>
</evidence>
<dbReference type="Pfam" id="PF01223">
    <property type="entry name" value="Endonuclease_NS"/>
    <property type="match status" value="1"/>
</dbReference>
<feature type="signal peptide" evidence="1">
    <location>
        <begin position="1"/>
        <end position="19"/>
    </location>
</feature>
<protein>
    <recommendedName>
        <fullName evidence="6">DNA/RNA non-specific endonuclease domain-containing protein</fullName>
    </recommendedName>
</protein>
<evidence type="ECO:0000256" key="1">
    <source>
        <dbReference type="SAM" id="SignalP"/>
    </source>
</evidence>
<sequence>MHSFLVSVLVFFLLPFIQAEVVSSFDKCNEFFLNGEPPLIGGELENNYKMICQKYKGAYRFATFYDISKRIPVFSAYKYTGRGKGRPHIPWMIEPQLETLGAEMGPPCTNQAAPGDYYCQKELNRGHLFPNSHAGNSDIAESTFTLTNTVPQVETFNNGSWLRMEQSVSDYMDSNCRDQNNQTSAYVITGAVPHSSRAPLNKRINIPSHMWTAFCCFHKDTQTWVSQAHWAENKNETSDDVTIPTKTLQRLQQFLQKKYNREIKIFNNDCSGSRHPMIWPIKHWALRKRIQKNKK</sequence>
<dbReference type="Proteomes" id="UP000316079">
    <property type="component" value="Unassembled WGS sequence"/>
</dbReference>
<dbReference type="InterPro" id="IPR044929">
    <property type="entry name" value="DNA/RNA_non-sp_Endonuclease_sf"/>
</dbReference>
<proteinExistence type="predicted"/>
<dbReference type="PANTHER" id="PTHR21472:SF15">
    <property type="entry name" value="ENDONUCLEASE DOMAIN-CONTAINING 1 PROTEIN-RELATED"/>
    <property type="match status" value="1"/>
</dbReference>
<feature type="domain" description="DNA/RNA non-specific endonuclease/pyrophosphatase/phosphodiesterase" evidence="3">
    <location>
        <begin position="57"/>
        <end position="261"/>
    </location>
</feature>
<feature type="chain" id="PRO_5022061771" description="DNA/RNA non-specific endonuclease domain-containing protein" evidence="1">
    <location>
        <begin position="20"/>
        <end position="295"/>
    </location>
</feature>
<name>A0A553QNC2_9TELE</name>
<accession>A0A553QNC2</accession>
<dbReference type="OrthoDB" id="69221at2759"/>
<dbReference type="Gene3D" id="3.40.570.10">
    <property type="entry name" value="Extracellular Endonuclease, subunit A"/>
    <property type="match status" value="1"/>
</dbReference>
<organism evidence="4 5">
    <name type="scientific">Danionella cerebrum</name>
    <dbReference type="NCBI Taxonomy" id="2873325"/>
    <lineage>
        <taxon>Eukaryota</taxon>
        <taxon>Metazoa</taxon>
        <taxon>Chordata</taxon>
        <taxon>Craniata</taxon>
        <taxon>Vertebrata</taxon>
        <taxon>Euteleostomi</taxon>
        <taxon>Actinopterygii</taxon>
        <taxon>Neopterygii</taxon>
        <taxon>Teleostei</taxon>
        <taxon>Ostariophysi</taxon>
        <taxon>Cypriniformes</taxon>
        <taxon>Danionidae</taxon>
        <taxon>Danioninae</taxon>
        <taxon>Danionella</taxon>
    </lineage>
</organism>
<evidence type="ECO:0000313" key="4">
    <source>
        <dbReference type="EMBL" id="TRY91256.1"/>
    </source>
</evidence>
<keyword evidence="5" id="KW-1185">Reference proteome</keyword>
<dbReference type="PANTHER" id="PTHR21472">
    <property type="entry name" value="ENDONUCLEASE DOMAIN-CONTAINING 1 PROTEIN ENDOD1"/>
    <property type="match status" value="1"/>
</dbReference>
<dbReference type="SUPFAM" id="SSF54060">
    <property type="entry name" value="His-Me finger endonucleases"/>
    <property type="match status" value="1"/>
</dbReference>
<dbReference type="InterPro" id="IPR039015">
    <property type="entry name" value="ENDOD1"/>
</dbReference>
<keyword evidence="1" id="KW-0732">Signal</keyword>
<dbReference type="InterPro" id="IPR044925">
    <property type="entry name" value="His-Me_finger_sf"/>
</dbReference>
<dbReference type="SMART" id="SM00892">
    <property type="entry name" value="Endonuclease_NS"/>
    <property type="match status" value="1"/>
</dbReference>
<evidence type="ECO:0000313" key="5">
    <source>
        <dbReference type="Proteomes" id="UP000316079"/>
    </source>
</evidence>
<feature type="domain" description="ENPP1-3/EXOG-like endonuclease/phosphodiesterase" evidence="2">
    <location>
        <begin position="58"/>
        <end position="261"/>
    </location>
</feature>
<comment type="caution">
    <text evidence="4">The sequence shown here is derived from an EMBL/GenBank/DDBJ whole genome shotgun (WGS) entry which is preliminary data.</text>
</comment>
<dbReference type="GO" id="GO:0003676">
    <property type="term" value="F:nucleic acid binding"/>
    <property type="evidence" value="ECO:0007669"/>
    <property type="project" value="InterPro"/>
</dbReference>
<reference evidence="4 5" key="1">
    <citation type="journal article" date="2019" name="Sci. Data">
        <title>Hybrid genome assembly and annotation of Danionella translucida.</title>
        <authorList>
            <person name="Kadobianskyi M."/>
            <person name="Schulze L."/>
            <person name="Schuelke M."/>
            <person name="Judkewitz B."/>
        </authorList>
    </citation>
    <scope>NUCLEOTIDE SEQUENCE [LARGE SCALE GENOMIC DNA]</scope>
    <source>
        <strain evidence="4 5">Bolton</strain>
    </source>
</reference>
<dbReference type="EMBL" id="SRMA01025759">
    <property type="protein sequence ID" value="TRY91256.1"/>
    <property type="molecule type" value="Genomic_DNA"/>
</dbReference>
<evidence type="ECO:0008006" key="6">
    <source>
        <dbReference type="Google" id="ProtNLM"/>
    </source>
</evidence>
<dbReference type="InterPro" id="IPR020821">
    <property type="entry name" value="ENPP1-3/EXOG-like_nuc-like"/>
</dbReference>